<dbReference type="Proteomes" id="UP000269221">
    <property type="component" value="Unassembled WGS sequence"/>
</dbReference>
<comment type="caution">
    <text evidence="1">The sequence shown here is derived from an EMBL/GenBank/DDBJ whole genome shotgun (WGS) entry which is preliminary data.</text>
</comment>
<proteinExistence type="predicted"/>
<protein>
    <submittedName>
        <fullName evidence="1">Uncharacterized protein</fullName>
    </submittedName>
</protein>
<keyword evidence="2" id="KW-1185">Reference proteome</keyword>
<name>A0A3M0KXE2_HIRRU</name>
<organism evidence="1 2">
    <name type="scientific">Hirundo rustica rustica</name>
    <dbReference type="NCBI Taxonomy" id="333673"/>
    <lineage>
        <taxon>Eukaryota</taxon>
        <taxon>Metazoa</taxon>
        <taxon>Chordata</taxon>
        <taxon>Craniata</taxon>
        <taxon>Vertebrata</taxon>
        <taxon>Euteleostomi</taxon>
        <taxon>Archelosauria</taxon>
        <taxon>Archosauria</taxon>
        <taxon>Dinosauria</taxon>
        <taxon>Saurischia</taxon>
        <taxon>Theropoda</taxon>
        <taxon>Coelurosauria</taxon>
        <taxon>Aves</taxon>
        <taxon>Neognathae</taxon>
        <taxon>Neoaves</taxon>
        <taxon>Telluraves</taxon>
        <taxon>Australaves</taxon>
        <taxon>Passeriformes</taxon>
        <taxon>Sylvioidea</taxon>
        <taxon>Hirundinidae</taxon>
        <taxon>Hirundo</taxon>
    </lineage>
</organism>
<dbReference type="AlphaFoldDB" id="A0A3M0KXE2"/>
<dbReference type="EMBL" id="QRBI01000104">
    <property type="protein sequence ID" value="RMC16114.1"/>
    <property type="molecule type" value="Genomic_DNA"/>
</dbReference>
<evidence type="ECO:0000313" key="2">
    <source>
        <dbReference type="Proteomes" id="UP000269221"/>
    </source>
</evidence>
<reference evidence="1 2" key="1">
    <citation type="submission" date="2018-07" db="EMBL/GenBank/DDBJ databases">
        <title>A high quality draft genome assembly of the barn swallow (H. rustica rustica).</title>
        <authorList>
            <person name="Formenti G."/>
            <person name="Chiara M."/>
            <person name="Poveda L."/>
            <person name="Francoijs K.-J."/>
            <person name="Bonisoli-Alquati A."/>
            <person name="Canova L."/>
            <person name="Gianfranceschi L."/>
            <person name="Horner D.S."/>
            <person name="Saino N."/>
        </authorList>
    </citation>
    <scope>NUCLEOTIDE SEQUENCE [LARGE SCALE GENOMIC DNA]</scope>
    <source>
        <strain evidence="1">Chelidonia</strain>
        <tissue evidence="1">Blood</tissue>
    </source>
</reference>
<sequence>MGMRTCLLLLSTEGSNLTTLGQIMLDNYTGNALASVQQLGLLPQGLRAQTWHPMAATKCLLPGISSRGETGVTGDDLYHRDTHLARQVVRGIQVLRVVGHVIAQPQQTIREAPKDRIAPPRRSHRLHQLSPDLHYPSVASLGAKEGLIGVKIAVGFHSSQFPTPVCAGCAAGSWTSYGPSLLQTTRVNIQTRITEGRQLPGQARGKYIDLENGCERPVRVDFLASKFTIVIEHGQLMLEETSRDHLVQP</sequence>
<gene>
    <name evidence="1" type="ORF">DUI87_08323</name>
</gene>
<accession>A0A3M0KXE2</accession>
<evidence type="ECO:0000313" key="1">
    <source>
        <dbReference type="EMBL" id="RMC16114.1"/>
    </source>
</evidence>